<comment type="catalytic activity">
    <reaction evidence="1">
        <text>a monocarboxylic acid amide + H2O = a monocarboxylate + NH4(+)</text>
        <dbReference type="Rhea" id="RHEA:12020"/>
        <dbReference type="ChEBI" id="CHEBI:15377"/>
        <dbReference type="ChEBI" id="CHEBI:28938"/>
        <dbReference type="ChEBI" id="CHEBI:35757"/>
        <dbReference type="ChEBI" id="CHEBI:83628"/>
        <dbReference type="EC" id="3.5.1.4"/>
    </reaction>
</comment>
<dbReference type="EMBL" id="GL996521">
    <property type="protein sequence ID" value="EGV64004.1"/>
    <property type="molecule type" value="Genomic_DNA"/>
</dbReference>
<evidence type="ECO:0000313" key="8">
    <source>
        <dbReference type="Proteomes" id="UP000000707"/>
    </source>
</evidence>
<dbReference type="PANTHER" id="PTHR46072:SF11">
    <property type="entry name" value="AMIDASE-RELATED"/>
    <property type="match status" value="1"/>
</dbReference>
<dbReference type="HOGENOM" id="CLU_009600_9_2_1"/>
<comment type="similarity">
    <text evidence="2">Belongs to the amidase family.</text>
</comment>
<dbReference type="InterPro" id="IPR036928">
    <property type="entry name" value="AS_sf"/>
</dbReference>
<dbReference type="GeneID" id="18245808"/>
<dbReference type="Pfam" id="PF01425">
    <property type="entry name" value="Amidase"/>
    <property type="match status" value="1"/>
</dbReference>
<dbReference type="AlphaFoldDB" id="G3B4W5"/>
<gene>
    <name evidence="7" type="ORF">CANTEDRAFT_105406</name>
</gene>
<proteinExistence type="inferred from homology"/>
<evidence type="ECO:0000256" key="4">
    <source>
        <dbReference type="ARBA" id="ARBA00022801"/>
    </source>
</evidence>
<dbReference type="PANTHER" id="PTHR46072">
    <property type="entry name" value="AMIDASE-RELATED-RELATED"/>
    <property type="match status" value="1"/>
</dbReference>
<dbReference type="EC" id="3.5.1.4" evidence="3"/>
<dbReference type="GO" id="GO:0004040">
    <property type="term" value="F:amidase activity"/>
    <property type="evidence" value="ECO:0007669"/>
    <property type="project" value="UniProtKB-EC"/>
</dbReference>
<organism evidence="8">
    <name type="scientific">Candida tenuis (strain ATCC 10573 / BCRC 21748 / CBS 615 / JCM 9827 / NBRC 10315 / NRRL Y-1498 / VKM Y-70)</name>
    <name type="common">Yeast</name>
    <name type="synonym">Yamadazyma tenuis</name>
    <dbReference type="NCBI Taxonomy" id="590646"/>
    <lineage>
        <taxon>Eukaryota</taxon>
        <taxon>Fungi</taxon>
        <taxon>Dikarya</taxon>
        <taxon>Ascomycota</taxon>
        <taxon>Saccharomycotina</taxon>
        <taxon>Pichiomycetes</taxon>
        <taxon>Debaryomycetaceae</taxon>
        <taxon>Yamadazyma</taxon>
    </lineage>
</organism>
<protein>
    <recommendedName>
        <fullName evidence="3">amidase</fullName>
        <ecNumber evidence="3">3.5.1.4</ecNumber>
    </recommendedName>
</protein>
<feature type="active site" description="Charge relay system" evidence="5">
    <location>
        <position position="134"/>
    </location>
</feature>
<keyword evidence="8" id="KW-1185">Reference proteome</keyword>
<evidence type="ECO:0000313" key="7">
    <source>
        <dbReference type="EMBL" id="EGV64004.1"/>
    </source>
</evidence>
<feature type="domain" description="Amidase" evidence="6">
    <location>
        <begin position="79"/>
        <end position="531"/>
    </location>
</feature>
<dbReference type="PROSITE" id="PS00571">
    <property type="entry name" value="AMIDASES"/>
    <property type="match status" value="1"/>
</dbReference>
<name>G3B4W5_CANTC</name>
<accession>G3B4W5</accession>
<dbReference type="SUPFAM" id="SSF75304">
    <property type="entry name" value="Amidase signature (AS) enzymes"/>
    <property type="match status" value="1"/>
</dbReference>
<dbReference type="Gene3D" id="3.90.1300.10">
    <property type="entry name" value="Amidase signature (AS) domain"/>
    <property type="match status" value="1"/>
</dbReference>
<keyword evidence="4" id="KW-0378">Hydrolase</keyword>
<evidence type="ECO:0000256" key="1">
    <source>
        <dbReference type="ARBA" id="ARBA00001311"/>
    </source>
</evidence>
<dbReference type="STRING" id="590646.G3B4W5"/>
<feature type="active site" description="Charge relay system" evidence="5">
    <location>
        <position position="209"/>
    </location>
</feature>
<evidence type="ECO:0000256" key="3">
    <source>
        <dbReference type="ARBA" id="ARBA00012922"/>
    </source>
</evidence>
<dbReference type="PIRSF" id="PIRSF001221">
    <property type="entry name" value="Amidase_fungi"/>
    <property type="match status" value="1"/>
</dbReference>
<dbReference type="KEGG" id="cten:18245808"/>
<dbReference type="OrthoDB" id="6428749at2759"/>
<dbReference type="InterPro" id="IPR020556">
    <property type="entry name" value="Amidase_CS"/>
</dbReference>
<dbReference type="InterPro" id="IPR023631">
    <property type="entry name" value="Amidase_dom"/>
</dbReference>
<sequence length="548" mass="59448">MTAKSWKDIALQKQTARNSCIPAKWVNGSLKQDMETAGYTNTREYLDSILDPEETSIVNLTMVSLISKISSGELSSVQVAEAYCHRAMLVHQILNCCSEIFVDKALEKAQELDEYYKKYGKVVGPLHGVPISLKDQFDIPGLDSSLGYVSLTGKPKTEISLLAGFLEKAGAVFYVKTTVPMAMMAPETVSNVNGYTFNSLNNKLTCGGSSGGEGALIAAGGSPMGFGTDLGGSIRIPASFQGLYALKPSTNRFSYLRISNSYSGQGAIPSVVGPMARSLQDIEYIAKLVLNGGLWETDPKVLPIPFREIEMSKLVIGIWKFDGKILPHPPLLRALHETSAALKAHGHEVVEIDFPSLQIIEVADRVYKADEGREVFEECKVSGEPIVPAVKPLITSTPGHQPLSVNEWWDVDNQSYVCKQQFLKFWSETAGLTNSGRPIDAIICPVWPSGAFLPGGPAAMNYSCPFNLLESPCAVLPVATASKTLDPVNTGYVPFDETDMLIQKAYDPELQDGLPVCLQVVGKKLDDEKVLAIASVVKSCLVADRGRF</sequence>
<evidence type="ECO:0000256" key="2">
    <source>
        <dbReference type="ARBA" id="ARBA00009199"/>
    </source>
</evidence>
<dbReference type="Proteomes" id="UP000000707">
    <property type="component" value="Unassembled WGS sequence"/>
</dbReference>
<dbReference type="eggNOG" id="KOG1212">
    <property type="taxonomic scope" value="Eukaryota"/>
</dbReference>
<feature type="active site" description="Acyl-ester intermediate" evidence="5">
    <location>
        <position position="233"/>
    </location>
</feature>
<reference evidence="7 8" key="1">
    <citation type="journal article" date="2011" name="Proc. Natl. Acad. Sci. U.S.A.">
        <title>Comparative genomics of xylose-fermenting fungi for enhanced biofuel production.</title>
        <authorList>
            <person name="Wohlbach D.J."/>
            <person name="Kuo A."/>
            <person name="Sato T.K."/>
            <person name="Potts K.M."/>
            <person name="Salamov A.A."/>
            <person name="LaButti K.M."/>
            <person name="Sun H."/>
            <person name="Clum A."/>
            <person name="Pangilinan J.L."/>
            <person name="Lindquist E.A."/>
            <person name="Lucas S."/>
            <person name="Lapidus A."/>
            <person name="Jin M."/>
            <person name="Gunawan C."/>
            <person name="Balan V."/>
            <person name="Dale B.E."/>
            <person name="Jeffries T.W."/>
            <person name="Zinkel R."/>
            <person name="Barry K.W."/>
            <person name="Grigoriev I.V."/>
            <person name="Gasch A.P."/>
        </authorList>
    </citation>
    <scope>NUCLEOTIDE SEQUENCE [LARGE SCALE GENOMIC DNA]</scope>
    <source>
        <strain evidence="8">ATCC 10573 / BCRC 21748 / CBS 615 / JCM 9827 / NBRC 10315 / NRRL Y-1498 / VKM Y-70</strain>
    </source>
</reference>
<dbReference type="RefSeq" id="XP_006686318.1">
    <property type="nucleotide sequence ID" value="XM_006686255.1"/>
</dbReference>
<evidence type="ECO:0000256" key="5">
    <source>
        <dbReference type="PIRSR" id="PIRSR001221-1"/>
    </source>
</evidence>
<evidence type="ECO:0000259" key="6">
    <source>
        <dbReference type="Pfam" id="PF01425"/>
    </source>
</evidence>